<dbReference type="PANTHER" id="PTHR33993:SF2">
    <property type="entry name" value="VOC DOMAIN-CONTAINING PROTEIN"/>
    <property type="match status" value="1"/>
</dbReference>
<reference evidence="2 3" key="1">
    <citation type="submission" date="2017-04" db="EMBL/GenBank/DDBJ databases">
        <authorList>
            <person name="Afonso C.L."/>
            <person name="Miller P.J."/>
            <person name="Scott M.A."/>
            <person name="Spackman E."/>
            <person name="Goraichik I."/>
            <person name="Dimitrov K.M."/>
            <person name="Suarez D.L."/>
            <person name="Swayne D.E."/>
        </authorList>
    </citation>
    <scope>NUCLEOTIDE SEQUENCE [LARGE SCALE GENOMIC DNA]</scope>
    <source>
        <strain evidence="2 3">DSM 26133</strain>
    </source>
</reference>
<gene>
    <name evidence="2" type="ORF">SAMN04488029_0642</name>
</gene>
<dbReference type="OrthoDB" id="9804235at2"/>
<dbReference type="InterPro" id="IPR052164">
    <property type="entry name" value="Anthracycline_SecMetBiosynth"/>
</dbReference>
<dbReference type="SUPFAM" id="SSF54593">
    <property type="entry name" value="Glyoxalase/Bleomycin resistance protein/Dihydroxybiphenyl dioxygenase"/>
    <property type="match status" value="1"/>
</dbReference>
<dbReference type="Gene3D" id="3.10.180.10">
    <property type="entry name" value="2,3-Dihydroxybiphenyl 1,2-Dioxygenase, domain 1"/>
    <property type="match status" value="1"/>
</dbReference>
<proteinExistence type="predicted"/>
<feature type="domain" description="VOC" evidence="1">
    <location>
        <begin position="3"/>
        <end position="120"/>
    </location>
</feature>
<protein>
    <recommendedName>
        <fullName evidence="1">VOC domain-containing protein</fullName>
    </recommendedName>
</protein>
<evidence type="ECO:0000313" key="2">
    <source>
        <dbReference type="EMBL" id="SMD32299.1"/>
    </source>
</evidence>
<dbReference type="PANTHER" id="PTHR33993">
    <property type="entry name" value="GLYOXALASE-RELATED"/>
    <property type="match status" value="1"/>
</dbReference>
<dbReference type="InterPro" id="IPR004360">
    <property type="entry name" value="Glyas_Fos-R_dOase_dom"/>
</dbReference>
<dbReference type="PROSITE" id="PS51819">
    <property type="entry name" value="VOC"/>
    <property type="match status" value="1"/>
</dbReference>
<dbReference type="CDD" id="cd07247">
    <property type="entry name" value="SgaA_N_like"/>
    <property type="match status" value="1"/>
</dbReference>
<keyword evidence="3" id="KW-1185">Reference proteome</keyword>
<dbReference type="AlphaFoldDB" id="A0A1W2G6J2"/>
<dbReference type="Pfam" id="PF00903">
    <property type="entry name" value="Glyoxalase"/>
    <property type="match status" value="1"/>
</dbReference>
<dbReference type="InterPro" id="IPR029068">
    <property type="entry name" value="Glyas_Bleomycin-R_OHBP_Dase"/>
</dbReference>
<evidence type="ECO:0000259" key="1">
    <source>
        <dbReference type="PROSITE" id="PS51819"/>
    </source>
</evidence>
<evidence type="ECO:0000313" key="3">
    <source>
        <dbReference type="Proteomes" id="UP000192472"/>
    </source>
</evidence>
<organism evidence="2 3">
    <name type="scientific">Reichenbachiella faecimaris</name>
    <dbReference type="NCBI Taxonomy" id="692418"/>
    <lineage>
        <taxon>Bacteria</taxon>
        <taxon>Pseudomonadati</taxon>
        <taxon>Bacteroidota</taxon>
        <taxon>Cytophagia</taxon>
        <taxon>Cytophagales</taxon>
        <taxon>Reichenbachiellaceae</taxon>
        <taxon>Reichenbachiella</taxon>
    </lineage>
</organism>
<sequence length="121" mass="13255">MNPVSWFEIPVNDMDRAKDFYEKSFDIKIDINEMGPALMGWFPSNPEAPGAAGTLLKGDTYVPSHDGTLVYLGVEDIEATLNKIGNNGGKTLQPKMSIGEYGFIGVFEDCEGNRVALHSLK</sequence>
<dbReference type="EMBL" id="FWYF01000001">
    <property type="protein sequence ID" value="SMD32299.1"/>
    <property type="molecule type" value="Genomic_DNA"/>
</dbReference>
<name>A0A1W2G6J2_REIFA</name>
<dbReference type="RefSeq" id="WP_084370965.1">
    <property type="nucleotide sequence ID" value="NZ_FWYF01000001.1"/>
</dbReference>
<dbReference type="InterPro" id="IPR037523">
    <property type="entry name" value="VOC_core"/>
</dbReference>
<accession>A0A1W2G6J2</accession>
<dbReference type="Proteomes" id="UP000192472">
    <property type="component" value="Unassembled WGS sequence"/>
</dbReference>
<dbReference type="STRING" id="692418.SAMN04488029_0642"/>